<feature type="transmembrane region" description="Helical" evidence="8">
    <location>
        <begin position="163"/>
        <end position="186"/>
    </location>
</feature>
<gene>
    <name evidence="10" type="ORF">N2K84_10825</name>
</gene>
<comment type="subcellular location">
    <subcellularLocation>
        <location evidence="1">Membrane</location>
        <topology evidence="1">Multi-pass membrane protein</topology>
    </subcellularLocation>
</comment>
<protein>
    <submittedName>
        <fullName evidence="10">Lycopene cyclase domain-containing protein</fullName>
    </submittedName>
</protein>
<dbReference type="RefSeq" id="WP_282591828.1">
    <property type="nucleotide sequence ID" value="NZ_JAPAAF010000013.1"/>
</dbReference>
<proteinExistence type="predicted"/>
<dbReference type="AlphaFoldDB" id="A0AA42C8X4"/>
<evidence type="ECO:0000259" key="9">
    <source>
        <dbReference type="Pfam" id="PF18916"/>
    </source>
</evidence>
<dbReference type="Pfam" id="PF18916">
    <property type="entry name" value="Lycopene_cyc"/>
    <property type="match status" value="2"/>
</dbReference>
<feature type="transmembrane region" description="Helical" evidence="8">
    <location>
        <begin position="206"/>
        <end position="223"/>
    </location>
</feature>
<evidence type="ECO:0000256" key="1">
    <source>
        <dbReference type="ARBA" id="ARBA00004141"/>
    </source>
</evidence>
<keyword evidence="4" id="KW-0125">Carotenoid biosynthesis</keyword>
<keyword evidence="7" id="KW-0413">Isomerase</keyword>
<feature type="transmembrane region" description="Helical" evidence="8">
    <location>
        <begin position="36"/>
        <end position="53"/>
    </location>
</feature>
<dbReference type="InterPro" id="IPR017825">
    <property type="entry name" value="Lycopene_cyclase_dom"/>
</dbReference>
<keyword evidence="11" id="KW-1185">Reference proteome</keyword>
<comment type="pathway">
    <text evidence="2">Carotenoid biosynthesis.</text>
</comment>
<sequence>MECKQLTYAGLLLGTILIPLALSFDKKVHFFTRWKYIFPAILIPAVLFLLWDVKFTEASIWSFNPDYLIGIHFHGLPLEEWLFFIVIPYASLFIYEVLKTYFPKIEFPNLFVAFSLVLIIAFAVLSLTHREQYYTFFNFLFAAVYLGYTVFRNRFKQHLTKFYATFLISMLPFLIVNGVLTGLPVVEYHPDHILNIRILTIPVEDAGYFFLLLLMNTTIYENLKEQRYY</sequence>
<feature type="transmembrane region" description="Helical" evidence="8">
    <location>
        <begin position="133"/>
        <end position="151"/>
    </location>
</feature>
<accession>A0AA42C8X4</accession>
<dbReference type="GO" id="GO:0045436">
    <property type="term" value="F:lycopene beta cyclase activity"/>
    <property type="evidence" value="ECO:0007669"/>
    <property type="project" value="UniProtKB-ARBA"/>
</dbReference>
<dbReference type="GO" id="GO:0016872">
    <property type="term" value="F:intramolecular lyase activity"/>
    <property type="evidence" value="ECO:0007669"/>
    <property type="project" value="InterPro"/>
</dbReference>
<evidence type="ECO:0000256" key="6">
    <source>
        <dbReference type="ARBA" id="ARBA00023136"/>
    </source>
</evidence>
<organism evidence="10 11">
    <name type="scientific">Gaoshiqia sediminis</name>
    <dbReference type="NCBI Taxonomy" id="2986998"/>
    <lineage>
        <taxon>Bacteria</taxon>
        <taxon>Pseudomonadati</taxon>
        <taxon>Bacteroidota</taxon>
        <taxon>Bacteroidia</taxon>
        <taxon>Marinilabiliales</taxon>
        <taxon>Prolixibacteraceae</taxon>
        <taxon>Gaoshiqia</taxon>
    </lineage>
</organism>
<evidence type="ECO:0000256" key="2">
    <source>
        <dbReference type="ARBA" id="ARBA00004829"/>
    </source>
</evidence>
<evidence type="ECO:0000256" key="7">
    <source>
        <dbReference type="ARBA" id="ARBA00023235"/>
    </source>
</evidence>
<name>A0AA42C8X4_9BACT</name>
<reference evidence="10" key="1">
    <citation type="submission" date="2022-10" db="EMBL/GenBank/DDBJ databases">
        <title>Gaoshiqiia sediminis gen. nov., sp. nov., isolated from coastal sediment.</title>
        <authorList>
            <person name="Yu W.X."/>
            <person name="Mu D.S."/>
            <person name="Du J.Z."/>
            <person name="Liang Y.Q."/>
        </authorList>
    </citation>
    <scope>NUCLEOTIDE SEQUENCE</scope>
    <source>
        <strain evidence="10">A06</strain>
    </source>
</reference>
<feature type="transmembrane region" description="Helical" evidence="8">
    <location>
        <begin position="6"/>
        <end position="24"/>
    </location>
</feature>
<dbReference type="Proteomes" id="UP001163821">
    <property type="component" value="Unassembled WGS sequence"/>
</dbReference>
<feature type="domain" description="Lycopene cyclase" evidence="9">
    <location>
        <begin position="7"/>
        <end position="98"/>
    </location>
</feature>
<comment type="caution">
    <text evidence="10">The sequence shown here is derived from an EMBL/GenBank/DDBJ whole genome shotgun (WGS) entry which is preliminary data.</text>
</comment>
<keyword evidence="5 8" id="KW-1133">Transmembrane helix</keyword>
<keyword evidence="6 8" id="KW-0472">Membrane</keyword>
<dbReference type="EMBL" id="JAPAAF010000013">
    <property type="protein sequence ID" value="MCW0483226.1"/>
    <property type="molecule type" value="Genomic_DNA"/>
</dbReference>
<evidence type="ECO:0000313" key="11">
    <source>
        <dbReference type="Proteomes" id="UP001163821"/>
    </source>
</evidence>
<feature type="transmembrane region" description="Helical" evidence="8">
    <location>
        <begin position="110"/>
        <end position="127"/>
    </location>
</feature>
<evidence type="ECO:0000256" key="8">
    <source>
        <dbReference type="SAM" id="Phobius"/>
    </source>
</evidence>
<dbReference type="GO" id="GO:0016117">
    <property type="term" value="P:carotenoid biosynthetic process"/>
    <property type="evidence" value="ECO:0007669"/>
    <property type="project" value="UniProtKB-KW"/>
</dbReference>
<evidence type="ECO:0000313" key="10">
    <source>
        <dbReference type="EMBL" id="MCW0483226.1"/>
    </source>
</evidence>
<feature type="transmembrane region" description="Helical" evidence="8">
    <location>
        <begin position="81"/>
        <end position="98"/>
    </location>
</feature>
<feature type="domain" description="Lycopene cyclase" evidence="9">
    <location>
        <begin position="132"/>
        <end position="221"/>
    </location>
</feature>
<dbReference type="GO" id="GO:0016020">
    <property type="term" value="C:membrane"/>
    <property type="evidence" value="ECO:0007669"/>
    <property type="project" value="UniProtKB-SubCell"/>
</dbReference>
<evidence type="ECO:0000256" key="4">
    <source>
        <dbReference type="ARBA" id="ARBA00022746"/>
    </source>
</evidence>
<evidence type="ECO:0000256" key="3">
    <source>
        <dbReference type="ARBA" id="ARBA00022692"/>
    </source>
</evidence>
<keyword evidence="3 8" id="KW-0812">Transmembrane</keyword>
<dbReference type="NCBIfam" id="TIGR03462">
    <property type="entry name" value="CarR_dom_SF"/>
    <property type="match status" value="2"/>
</dbReference>
<evidence type="ECO:0000256" key="5">
    <source>
        <dbReference type="ARBA" id="ARBA00022989"/>
    </source>
</evidence>